<name>A0A2W1J866_9CYAN</name>
<dbReference type="AlphaFoldDB" id="A0A2W1J866"/>
<accession>A0A2W1J866</accession>
<keyword evidence="2" id="KW-1185">Reference proteome</keyword>
<dbReference type="EMBL" id="PQWO01000032">
    <property type="protein sequence ID" value="PZD70613.1"/>
    <property type="molecule type" value="Genomic_DNA"/>
</dbReference>
<protein>
    <submittedName>
        <fullName evidence="1">Uncharacterized protein</fullName>
    </submittedName>
</protein>
<gene>
    <name evidence="1" type="ORF">C1752_10463</name>
</gene>
<sequence>MTTTLTPIVNFHPEQSYPVAMLQAMEIEADTKAFVADLSDLASAMNNYLDIADGGRDEQDDLANRFQELSRQFYSITRLYGTDLKA</sequence>
<organism evidence="1 2">
    <name type="scientific">Acaryochloris thomasi RCC1774</name>
    <dbReference type="NCBI Taxonomy" id="1764569"/>
    <lineage>
        <taxon>Bacteria</taxon>
        <taxon>Bacillati</taxon>
        <taxon>Cyanobacteriota</taxon>
        <taxon>Cyanophyceae</taxon>
        <taxon>Acaryochloridales</taxon>
        <taxon>Acaryochloridaceae</taxon>
        <taxon>Acaryochloris</taxon>
        <taxon>Acaryochloris thomasi</taxon>
    </lineage>
</organism>
<evidence type="ECO:0000313" key="2">
    <source>
        <dbReference type="Proteomes" id="UP000248857"/>
    </source>
</evidence>
<dbReference type="RefSeq" id="WP_110988850.1">
    <property type="nucleotide sequence ID" value="NZ_CAWNWM010000032.1"/>
</dbReference>
<reference evidence="1 2" key="1">
    <citation type="journal article" date="2018" name="Sci. Rep.">
        <title>A novel species of the marine cyanobacterium Acaryochloris with a unique pigment content and lifestyle.</title>
        <authorList>
            <person name="Partensky F."/>
            <person name="Six C."/>
            <person name="Ratin M."/>
            <person name="Garczarek L."/>
            <person name="Vaulot D."/>
            <person name="Probert I."/>
            <person name="Calteau A."/>
            <person name="Gourvil P."/>
            <person name="Marie D."/>
            <person name="Grebert T."/>
            <person name="Bouchier C."/>
            <person name="Le Panse S."/>
            <person name="Gachenot M."/>
            <person name="Rodriguez F."/>
            <person name="Garrido J.L."/>
        </authorList>
    </citation>
    <scope>NUCLEOTIDE SEQUENCE [LARGE SCALE GENOMIC DNA]</scope>
    <source>
        <strain evidence="1 2">RCC1774</strain>
    </source>
</reference>
<comment type="caution">
    <text evidence="1">The sequence shown here is derived from an EMBL/GenBank/DDBJ whole genome shotgun (WGS) entry which is preliminary data.</text>
</comment>
<proteinExistence type="predicted"/>
<evidence type="ECO:0000313" key="1">
    <source>
        <dbReference type="EMBL" id="PZD70613.1"/>
    </source>
</evidence>
<dbReference type="Proteomes" id="UP000248857">
    <property type="component" value="Unassembled WGS sequence"/>
</dbReference>